<dbReference type="PANTHER" id="PTHR24078:SF553">
    <property type="entry name" value="DNAJ HOMOLOG SUBFAMILY B MEMBER 5"/>
    <property type="match status" value="1"/>
</dbReference>
<keyword evidence="1" id="KW-0143">Chaperone</keyword>
<gene>
    <name evidence="3" type="ORF">FJAP1339_LOCUS7841</name>
</gene>
<dbReference type="CDD" id="cd06257">
    <property type="entry name" value="DnaJ"/>
    <property type="match status" value="1"/>
</dbReference>
<dbReference type="Pfam" id="PF01556">
    <property type="entry name" value="DnaJ_C"/>
    <property type="match status" value="1"/>
</dbReference>
<dbReference type="SUPFAM" id="SSF46565">
    <property type="entry name" value="Chaperone J-domain"/>
    <property type="match status" value="1"/>
</dbReference>
<reference evidence="3" key="1">
    <citation type="submission" date="2021-01" db="EMBL/GenBank/DDBJ databases">
        <authorList>
            <person name="Corre E."/>
            <person name="Pelletier E."/>
            <person name="Niang G."/>
            <person name="Scheremetjew M."/>
            <person name="Finn R."/>
            <person name="Kale V."/>
            <person name="Holt S."/>
            <person name="Cochrane G."/>
            <person name="Meng A."/>
            <person name="Brown T."/>
            <person name="Cohen L."/>
        </authorList>
    </citation>
    <scope>NUCLEOTIDE SEQUENCE</scope>
    <source>
        <strain evidence="3">CCMP1661</strain>
    </source>
</reference>
<dbReference type="GO" id="GO:0051087">
    <property type="term" value="F:protein-folding chaperone binding"/>
    <property type="evidence" value="ECO:0007669"/>
    <property type="project" value="TreeGrafter"/>
</dbReference>
<protein>
    <recommendedName>
        <fullName evidence="2">J domain-containing protein</fullName>
    </recommendedName>
</protein>
<dbReference type="InterPro" id="IPR051339">
    <property type="entry name" value="DnaJ_subfamily_B"/>
</dbReference>
<organism evidence="3">
    <name type="scientific">Fibrocapsa japonica</name>
    <dbReference type="NCBI Taxonomy" id="94617"/>
    <lineage>
        <taxon>Eukaryota</taxon>
        <taxon>Sar</taxon>
        <taxon>Stramenopiles</taxon>
        <taxon>Ochrophyta</taxon>
        <taxon>Raphidophyceae</taxon>
        <taxon>Chattonellales</taxon>
        <taxon>Chattonellaceae</taxon>
        <taxon>Fibrocapsa</taxon>
    </lineage>
</organism>
<evidence type="ECO:0000313" key="3">
    <source>
        <dbReference type="EMBL" id="CAD9867013.1"/>
    </source>
</evidence>
<dbReference type="EMBL" id="HBHR01015706">
    <property type="protein sequence ID" value="CAD9867013.1"/>
    <property type="molecule type" value="Transcribed_RNA"/>
</dbReference>
<dbReference type="PRINTS" id="PR00625">
    <property type="entry name" value="JDOMAIN"/>
</dbReference>
<dbReference type="InterPro" id="IPR036869">
    <property type="entry name" value="J_dom_sf"/>
</dbReference>
<dbReference type="Gene3D" id="1.10.287.110">
    <property type="entry name" value="DnaJ domain"/>
    <property type="match status" value="1"/>
</dbReference>
<dbReference type="InterPro" id="IPR008971">
    <property type="entry name" value="HSP40/DnaJ_pept-bd"/>
</dbReference>
<dbReference type="PROSITE" id="PS00636">
    <property type="entry name" value="DNAJ_1"/>
    <property type="match status" value="1"/>
</dbReference>
<dbReference type="PANTHER" id="PTHR24078">
    <property type="entry name" value="DNAJ HOMOLOG SUBFAMILY C MEMBER"/>
    <property type="match status" value="1"/>
</dbReference>
<dbReference type="AlphaFoldDB" id="A0A7S2V156"/>
<dbReference type="GO" id="GO:0051082">
    <property type="term" value="F:unfolded protein binding"/>
    <property type="evidence" value="ECO:0007669"/>
    <property type="project" value="InterPro"/>
</dbReference>
<dbReference type="FunFam" id="2.60.260.20:FF:000006">
    <property type="entry name" value="DnaJ subfamily B member 13"/>
    <property type="match status" value="1"/>
</dbReference>
<name>A0A7S2V156_9STRA</name>
<proteinExistence type="predicted"/>
<dbReference type="CDD" id="cd10747">
    <property type="entry name" value="DnaJ_C"/>
    <property type="match status" value="1"/>
</dbReference>
<dbReference type="Pfam" id="PF00226">
    <property type="entry name" value="DnaJ"/>
    <property type="match status" value="1"/>
</dbReference>
<dbReference type="Gene3D" id="2.60.260.20">
    <property type="entry name" value="Urease metallochaperone UreE, N-terminal domain"/>
    <property type="match status" value="2"/>
</dbReference>
<dbReference type="InterPro" id="IPR018253">
    <property type="entry name" value="DnaJ_domain_CS"/>
</dbReference>
<accession>A0A7S2V156</accession>
<feature type="domain" description="J" evidence="2">
    <location>
        <begin position="6"/>
        <end position="72"/>
    </location>
</feature>
<dbReference type="GO" id="GO:0006457">
    <property type="term" value="P:protein folding"/>
    <property type="evidence" value="ECO:0007669"/>
    <property type="project" value="InterPro"/>
</dbReference>
<evidence type="ECO:0000259" key="2">
    <source>
        <dbReference type="PROSITE" id="PS50076"/>
    </source>
</evidence>
<dbReference type="GO" id="GO:0005829">
    <property type="term" value="C:cytosol"/>
    <property type="evidence" value="ECO:0007669"/>
    <property type="project" value="TreeGrafter"/>
</dbReference>
<dbReference type="InterPro" id="IPR002939">
    <property type="entry name" value="DnaJ_C"/>
</dbReference>
<dbReference type="SUPFAM" id="SSF49493">
    <property type="entry name" value="HSP40/DnaJ peptide-binding domain"/>
    <property type="match status" value="2"/>
</dbReference>
<dbReference type="FunFam" id="1.10.287.110:FF:000106">
    <property type="entry name" value="Putative heat shock protein-like protein"/>
    <property type="match status" value="1"/>
</dbReference>
<dbReference type="InterPro" id="IPR001623">
    <property type="entry name" value="DnaJ_domain"/>
</dbReference>
<sequence length="324" mass="36471">MAEHPDYYEILQVNRGATDSEIKRAYRKLAMKWHPDKNKDNLDEAGIKFQEIGEAYEVLSDKERRAIYDQYGYEGLRDGIPDSSGETKGGYTYKQNAQGIFESFFGTKNPFSDFGFGETMPFASRLQKPGPKKADPIAQDLPCTLEELFNGCTKRLKITRTRFDTSGELVESTKMLTINVKPGWKKGTKITFPCEGDERPNIIPADVVFVVTEKEHEFFGREGSNLIYNAQITLADALTDCCIEVPTLDGRTLSLPCPEVVSPGYEKTIVGEGMPLSKKVGQRGELIIRFKILFPRYLPEEKKAKLRQLLAGEVMIDSVDESPN</sequence>
<dbReference type="FunFam" id="2.60.260.20:FF:000002">
    <property type="entry name" value="Dnaj homolog subfamily b member"/>
    <property type="match status" value="1"/>
</dbReference>
<dbReference type="PROSITE" id="PS50076">
    <property type="entry name" value="DNAJ_2"/>
    <property type="match status" value="1"/>
</dbReference>
<evidence type="ECO:0000256" key="1">
    <source>
        <dbReference type="ARBA" id="ARBA00023186"/>
    </source>
</evidence>
<dbReference type="SMART" id="SM00271">
    <property type="entry name" value="DnaJ"/>
    <property type="match status" value="1"/>
</dbReference>